<proteinExistence type="predicted"/>
<name>A0A1X1J1L6_STROR</name>
<reference evidence="2" key="1">
    <citation type="journal article" date="2016" name="Eur. J. Clin. Microbiol. Infect. Dis.">
        <title>Whole genome sequencing as a tool for phylogenetic analysis of clinical strains of Mitis group streptococci.</title>
        <authorList>
            <person name="Rasmussen L.H."/>
            <person name="Dargis R."/>
            <person name="Hojholt K."/>
            <person name="Christensen J.J."/>
            <person name="Skovgaard O."/>
            <person name="Justesen U.S."/>
            <person name="Rosenvinge F.S."/>
            <person name="Moser C."/>
            <person name="Lukjancenko O."/>
            <person name="Rasmussen S."/>
            <person name="Nielsen X.C."/>
        </authorList>
    </citation>
    <scope>NUCLEOTIDE SEQUENCE [LARGE SCALE GENOMIC DNA]</scope>
    <source>
        <strain evidence="2">RH_70047_11</strain>
    </source>
</reference>
<dbReference type="RefSeq" id="WP_038804290.1">
    <property type="nucleotide sequence ID" value="NZ_NCUY01000029.1"/>
</dbReference>
<keyword evidence="2" id="KW-0067">ATP-binding</keyword>
<dbReference type="Gene3D" id="3.40.50.300">
    <property type="entry name" value="P-loop containing nucleotide triphosphate hydrolases"/>
    <property type="match status" value="2"/>
</dbReference>
<evidence type="ECO:0000313" key="2">
    <source>
        <dbReference type="EMBL" id="ORO79281.1"/>
    </source>
</evidence>
<evidence type="ECO:0000259" key="1">
    <source>
        <dbReference type="Pfam" id="PF13175"/>
    </source>
</evidence>
<dbReference type="SUPFAM" id="SSF52540">
    <property type="entry name" value="P-loop containing nucleoside triphosphate hydrolases"/>
    <property type="match status" value="1"/>
</dbReference>
<dbReference type="GO" id="GO:0005524">
    <property type="term" value="F:ATP binding"/>
    <property type="evidence" value="ECO:0007669"/>
    <property type="project" value="UniProtKB-KW"/>
</dbReference>
<dbReference type="PANTHER" id="PTHR43581:SF2">
    <property type="entry name" value="EXCINUCLEASE ATPASE SUBUNIT"/>
    <property type="match status" value="1"/>
</dbReference>
<dbReference type="Pfam" id="PF13175">
    <property type="entry name" value="AAA_15"/>
    <property type="match status" value="1"/>
</dbReference>
<keyword evidence="2" id="KW-0547">Nucleotide-binding</keyword>
<reference evidence="2" key="2">
    <citation type="submission" date="2017-04" db="EMBL/GenBank/DDBJ databases">
        <authorList>
            <person name="Afonso C.L."/>
            <person name="Miller P.J."/>
            <person name="Scott M.A."/>
            <person name="Spackman E."/>
            <person name="Goraichik I."/>
            <person name="Dimitrov K.M."/>
            <person name="Suarez D.L."/>
            <person name="Swayne D.E."/>
        </authorList>
    </citation>
    <scope>NUCLEOTIDE SEQUENCE</scope>
    <source>
        <strain evidence="2">RH_70047_11</strain>
    </source>
</reference>
<protein>
    <submittedName>
        <fullName evidence="2">ATP-binding protein</fullName>
    </submittedName>
</protein>
<dbReference type="AlphaFoldDB" id="A0A1X1J1L6"/>
<dbReference type="OrthoDB" id="9801813at2"/>
<sequence length="490" mass="57823">MPLIEKFKINNLHNYYDVELNFKNDKTIYIGENGIGKTTILSMLYYLLDLNYERLSKYIFESLEIEFEGKKSVKITKSDIKHINSVVRSRKGRYPKFIVDELINEIEQDENLMNELLKLETTTDFIFNFELRKLYEKYSLLHNYPKPLIQELMVEVLERINPSGYMELIGYIEELKNKYKILYFPTYRRIEEDLRKLNIGPRNVAPGEEILNSKFSGELIHFGMEDVDHRIKELLNKISKETNESYNNMTSGLLNTFSNGESIKISGENFDPEEVDIALSRLGDKITDETKSIILSKIRQGVLHEDKYLDYLVSSILENYRTLADIDSRINDFNQRVNKYLFRKKFYYNPQSLRLDIKRIDSNEETIFKKSQDGEIVEDIIDLSNLSSGEKQLISTFSKIFLEDEKELVILFDEPELSLSVPWQEEFIYDISQASKCKFLLTVTHSPFIYKNLLPYAKEIDKCIKETSQNRDNKFTYFFLDDDNDDELPF</sequence>
<dbReference type="InterPro" id="IPR027417">
    <property type="entry name" value="P-loop_NTPase"/>
</dbReference>
<comment type="caution">
    <text evidence="2">The sequence shown here is derived from an EMBL/GenBank/DDBJ whole genome shotgun (WGS) entry which is preliminary data.</text>
</comment>
<accession>A0A1X1J1L6</accession>
<feature type="domain" description="Endonuclease GajA/Old nuclease/RecF-like AAA" evidence="1">
    <location>
        <begin position="4"/>
        <end position="449"/>
    </location>
</feature>
<organism evidence="2">
    <name type="scientific">Streptococcus oralis subsp. dentisani</name>
    <dbReference type="NCBI Taxonomy" id="1458253"/>
    <lineage>
        <taxon>Bacteria</taxon>
        <taxon>Bacillati</taxon>
        <taxon>Bacillota</taxon>
        <taxon>Bacilli</taxon>
        <taxon>Lactobacillales</taxon>
        <taxon>Streptococcaceae</taxon>
        <taxon>Streptococcus</taxon>
    </lineage>
</organism>
<gene>
    <name evidence="2" type="ORF">B7707_01490</name>
</gene>
<dbReference type="Proteomes" id="UP000193326">
    <property type="component" value="Unassembled WGS sequence"/>
</dbReference>
<dbReference type="InterPro" id="IPR051396">
    <property type="entry name" value="Bact_Antivir_Def_Nuclease"/>
</dbReference>
<dbReference type="EMBL" id="NCUY01000029">
    <property type="protein sequence ID" value="ORO79281.1"/>
    <property type="molecule type" value="Genomic_DNA"/>
</dbReference>
<dbReference type="InterPro" id="IPR041685">
    <property type="entry name" value="AAA_GajA/Old/RecF-like"/>
</dbReference>
<dbReference type="PANTHER" id="PTHR43581">
    <property type="entry name" value="ATP/GTP PHOSPHATASE"/>
    <property type="match status" value="1"/>
</dbReference>